<comment type="similarity">
    <text evidence="1">Belongs to the asparagine synthetase family.</text>
</comment>
<dbReference type="AlphaFoldDB" id="A0AAN6UWG8"/>
<sequence>MCGICVSVRLDRRQRQTASDEERANLEAGLSKGLNFIAHRGPDAKGIWINEDGSVDHSPDNKIHAVINGEIYDPNDALRTELETVHGYHFPSHADTELVIALYTVYGAPDFLTHLRGEFSLVLYDERVPGAERIILARDRFGIKPLFYTVDKDRLLIAAEAKAWLGLGWEPEWDVGSIATGAWMLGEKTLFHGVQKVSPAGWVEVGVDGSIKKGWYWDMDYKDKREKETRSIDEMVQGVRERLIDAIRMRLRADVPIGIYLSGGIDSSLLAGIVTHLVKDEGIKLGNQDATKRICCFSIEFPTDDNFNEADIAERTANWLGVQILKKRMDEEALAENFADSVYHCEHHNLDLNSVGKFCLSTVPREHGFKVVLTGEGSDEHFAGYPFFALDVLGEPDLAMPETTLASDNALREDLWGKSFEALKGVLTSRAGWFNHGIPDPETFREINNVQMPFVTQTWQATLDLFEPWVREQNAGYNWAATQLAQTQPEAREKIRNKWHTLHSSQYLWSRSLLANNLLTCLGDRTEMAHSIEARPPFLDHVLSEYVNGLPPTVKMVYTPDEKNVARKGGLPWSGSTKRVGSLFSEKWILREAGKPYITQELYDRKKHPYVAPNRWPKDGPIHNKLRGICTREAVEKLGFVSWEVVQKALETGFGDDADGTAFRKLLVVGGLVTIGERFGVKRAEFAGANGGSGI</sequence>
<feature type="site" description="Important for beta-aspartyl-AMP intermediate formation" evidence="7">
    <location>
        <position position="376"/>
    </location>
</feature>
<feature type="binding site" evidence="6">
    <location>
        <position position="299"/>
    </location>
    <ligand>
        <name>ATP</name>
        <dbReference type="ChEBI" id="CHEBI:30616"/>
    </ligand>
</feature>
<dbReference type="GO" id="GO:0005829">
    <property type="term" value="C:cytosol"/>
    <property type="evidence" value="ECO:0007669"/>
    <property type="project" value="TreeGrafter"/>
</dbReference>
<dbReference type="PROSITE" id="PS51278">
    <property type="entry name" value="GATASE_TYPE_2"/>
    <property type="match status" value="1"/>
</dbReference>
<evidence type="ECO:0000256" key="5">
    <source>
        <dbReference type="PIRNR" id="PIRNR001589"/>
    </source>
</evidence>
<evidence type="ECO:0000256" key="3">
    <source>
        <dbReference type="ARBA" id="ARBA00022840"/>
    </source>
</evidence>
<dbReference type="Gene3D" id="3.60.20.10">
    <property type="entry name" value="Glutamine Phosphoribosylpyrophosphate, subunit 1, domain 1"/>
    <property type="match status" value="1"/>
</dbReference>
<reference evidence="9" key="2">
    <citation type="submission" date="2023-05" db="EMBL/GenBank/DDBJ databases">
        <authorList>
            <consortium name="Lawrence Berkeley National Laboratory"/>
            <person name="Steindorff A."/>
            <person name="Hensen N."/>
            <person name="Bonometti L."/>
            <person name="Westerberg I."/>
            <person name="Brannstrom I.O."/>
            <person name="Guillou S."/>
            <person name="Cros-Aarteil S."/>
            <person name="Calhoun S."/>
            <person name="Haridas S."/>
            <person name="Kuo A."/>
            <person name="Mondo S."/>
            <person name="Pangilinan J."/>
            <person name="Riley R."/>
            <person name="Labutti K."/>
            <person name="Andreopoulos B."/>
            <person name="Lipzen A."/>
            <person name="Chen C."/>
            <person name="Yanf M."/>
            <person name="Daum C."/>
            <person name="Ng V."/>
            <person name="Clum A."/>
            <person name="Ohm R."/>
            <person name="Martin F."/>
            <person name="Silar P."/>
            <person name="Natvig D."/>
            <person name="Lalanne C."/>
            <person name="Gautier V."/>
            <person name="Ament-Velasquez S.L."/>
            <person name="Kruys A."/>
            <person name="Hutchinson M.I."/>
            <person name="Powell A.J."/>
            <person name="Barry K."/>
            <person name="Miller A.N."/>
            <person name="Grigoriev I.V."/>
            <person name="Debuchy R."/>
            <person name="Gladieux P."/>
            <person name="Thoren M.H."/>
            <person name="Johannesson H."/>
        </authorList>
    </citation>
    <scope>NUCLEOTIDE SEQUENCE</scope>
    <source>
        <strain evidence="9">CBS 141.50</strain>
    </source>
</reference>
<dbReference type="Gene3D" id="3.40.50.620">
    <property type="entry name" value="HUPs"/>
    <property type="match status" value="2"/>
</dbReference>
<dbReference type="SUPFAM" id="SSF52402">
    <property type="entry name" value="Adenine nucleotide alpha hydrolases-like"/>
    <property type="match status" value="1"/>
</dbReference>
<dbReference type="InterPro" id="IPR033738">
    <property type="entry name" value="AsnB_N"/>
</dbReference>
<dbReference type="InterPro" id="IPR006426">
    <property type="entry name" value="Asn_synth_AEB"/>
</dbReference>
<evidence type="ECO:0000259" key="8">
    <source>
        <dbReference type="PROSITE" id="PS51278"/>
    </source>
</evidence>
<dbReference type="NCBIfam" id="TIGR01536">
    <property type="entry name" value="asn_synth_AEB"/>
    <property type="match status" value="1"/>
</dbReference>
<dbReference type="InterPro" id="IPR001962">
    <property type="entry name" value="Asn_synthase"/>
</dbReference>
<dbReference type="Pfam" id="PF13537">
    <property type="entry name" value="GATase_7"/>
    <property type="match status" value="1"/>
</dbReference>
<proteinExistence type="inferred from homology"/>
<evidence type="ECO:0000256" key="1">
    <source>
        <dbReference type="ARBA" id="ARBA00005752"/>
    </source>
</evidence>
<dbReference type="InterPro" id="IPR014729">
    <property type="entry name" value="Rossmann-like_a/b/a_fold"/>
</dbReference>
<dbReference type="PANTHER" id="PTHR43284">
    <property type="entry name" value="ASPARAGINE SYNTHETASE (GLUTAMINE-HYDROLYZING)"/>
    <property type="match status" value="1"/>
</dbReference>
<feature type="domain" description="Glutamine amidotransferase type-2" evidence="8">
    <location>
        <begin position="2"/>
        <end position="208"/>
    </location>
</feature>
<keyword evidence="3 5" id="KW-0067">ATP-binding</keyword>
<dbReference type="PANTHER" id="PTHR43284:SF1">
    <property type="entry name" value="ASPARAGINE SYNTHETASE"/>
    <property type="match status" value="1"/>
</dbReference>
<evidence type="ECO:0000313" key="9">
    <source>
        <dbReference type="EMBL" id="KAK4140051.1"/>
    </source>
</evidence>
<feature type="binding site" evidence="6">
    <location>
        <position position="95"/>
    </location>
    <ligand>
        <name>L-glutamine</name>
        <dbReference type="ChEBI" id="CHEBI:58359"/>
    </ligand>
</feature>
<dbReference type="GO" id="GO:0004066">
    <property type="term" value="F:asparagine synthase (glutamine-hydrolyzing) activity"/>
    <property type="evidence" value="ECO:0007669"/>
    <property type="project" value="InterPro"/>
</dbReference>
<dbReference type="GO" id="GO:0006529">
    <property type="term" value="P:asparagine biosynthetic process"/>
    <property type="evidence" value="ECO:0007669"/>
    <property type="project" value="InterPro"/>
</dbReference>
<dbReference type="Pfam" id="PF00733">
    <property type="entry name" value="Asn_synthase"/>
    <property type="match status" value="1"/>
</dbReference>
<dbReference type="Proteomes" id="UP001302676">
    <property type="component" value="Unassembled WGS sequence"/>
</dbReference>
<keyword evidence="2 5" id="KW-0547">Nucleotide-binding</keyword>
<dbReference type="SUPFAM" id="SSF56235">
    <property type="entry name" value="N-terminal nucleophile aminohydrolases (Ntn hydrolases)"/>
    <property type="match status" value="1"/>
</dbReference>
<comment type="caution">
    <text evidence="9">The sequence shown here is derived from an EMBL/GenBank/DDBJ whole genome shotgun (WGS) entry which is preliminary data.</text>
</comment>
<evidence type="ECO:0000313" key="10">
    <source>
        <dbReference type="Proteomes" id="UP001302676"/>
    </source>
</evidence>
<evidence type="ECO:0000256" key="6">
    <source>
        <dbReference type="PIRSR" id="PIRSR001589-2"/>
    </source>
</evidence>
<accession>A0AAN6UWG8</accession>
<protein>
    <recommendedName>
        <fullName evidence="8">Glutamine amidotransferase type-2 domain-containing protein</fullName>
    </recommendedName>
</protein>
<dbReference type="CDD" id="cd00712">
    <property type="entry name" value="AsnB"/>
    <property type="match status" value="1"/>
</dbReference>
<dbReference type="InterPro" id="IPR051786">
    <property type="entry name" value="ASN_synthetase/amidase"/>
</dbReference>
<reference evidence="9" key="1">
    <citation type="journal article" date="2023" name="Mol. Phylogenet. Evol.">
        <title>Genome-scale phylogeny and comparative genomics of the fungal order Sordariales.</title>
        <authorList>
            <person name="Hensen N."/>
            <person name="Bonometti L."/>
            <person name="Westerberg I."/>
            <person name="Brannstrom I.O."/>
            <person name="Guillou S."/>
            <person name="Cros-Aarteil S."/>
            <person name="Calhoun S."/>
            <person name="Haridas S."/>
            <person name="Kuo A."/>
            <person name="Mondo S."/>
            <person name="Pangilinan J."/>
            <person name="Riley R."/>
            <person name="LaButti K."/>
            <person name="Andreopoulos B."/>
            <person name="Lipzen A."/>
            <person name="Chen C."/>
            <person name="Yan M."/>
            <person name="Daum C."/>
            <person name="Ng V."/>
            <person name="Clum A."/>
            <person name="Steindorff A."/>
            <person name="Ohm R.A."/>
            <person name="Martin F."/>
            <person name="Silar P."/>
            <person name="Natvig D.O."/>
            <person name="Lalanne C."/>
            <person name="Gautier V."/>
            <person name="Ament-Velasquez S.L."/>
            <person name="Kruys A."/>
            <person name="Hutchinson M.I."/>
            <person name="Powell A.J."/>
            <person name="Barry K."/>
            <person name="Miller A.N."/>
            <person name="Grigoriev I.V."/>
            <person name="Debuchy R."/>
            <person name="Gladieux P."/>
            <person name="Hiltunen Thoren M."/>
            <person name="Johannesson H."/>
        </authorList>
    </citation>
    <scope>NUCLEOTIDE SEQUENCE</scope>
    <source>
        <strain evidence="9">CBS 141.50</strain>
    </source>
</reference>
<dbReference type="PIRSF" id="PIRSF001589">
    <property type="entry name" value="Asn_synthetase_glu-h"/>
    <property type="match status" value="1"/>
</dbReference>
<evidence type="ECO:0000256" key="7">
    <source>
        <dbReference type="PIRSR" id="PIRSR001589-3"/>
    </source>
</evidence>
<evidence type="ECO:0000256" key="2">
    <source>
        <dbReference type="ARBA" id="ARBA00022741"/>
    </source>
</evidence>
<dbReference type="InterPro" id="IPR029055">
    <property type="entry name" value="Ntn_hydrolases_N"/>
</dbReference>
<dbReference type="EMBL" id="MU853642">
    <property type="protein sequence ID" value="KAK4140051.1"/>
    <property type="molecule type" value="Genomic_DNA"/>
</dbReference>
<gene>
    <name evidence="9" type="ORF">C8A04DRAFT_40250</name>
</gene>
<dbReference type="RefSeq" id="XP_062633422.1">
    <property type="nucleotide sequence ID" value="XM_062784877.1"/>
</dbReference>
<evidence type="ECO:0000256" key="4">
    <source>
        <dbReference type="ARBA" id="ARBA00022962"/>
    </source>
</evidence>
<dbReference type="GO" id="GO:0005524">
    <property type="term" value="F:ATP binding"/>
    <property type="evidence" value="ECO:0007669"/>
    <property type="project" value="UniProtKB-KW"/>
</dbReference>
<name>A0AAN6UWG8_9PEZI</name>
<organism evidence="9 10">
    <name type="scientific">Dichotomopilus funicola</name>
    <dbReference type="NCBI Taxonomy" id="1934379"/>
    <lineage>
        <taxon>Eukaryota</taxon>
        <taxon>Fungi</taxon>
        <taxon>Dikarya</taxon>
        <taxon>Ascomycota</taxon>
        <taxon>Pezizomycotina</taxon>
        <taxon>Sordariomycetes</taxon>
        <taxon>Sordariomycetidae</taxon>
        <taxon>Sordariales</taxon>
        <taxon>Chaetomiaceae</taxon>
        <taxon>Dichotomopilus</taxon>
    </lineage>
</organism>
<dbReference type="GeneID" id="87821490"/>
<keyword evidence="10" id="KW-1185">Reference proteome</keyword>
<keyword evidence="4" id="KW-0315">Glutamine amidotransferase</keyword>
<dbReference type="InterPro" id="IPR017932">
    <property type="entry name" value="GATase_2_dom"/>
</dbReference>
<dbReference type="CDD" id="cd01991">
    <property type="entry name" value="Asn_synthase_B_C"/>
    <property type="match status" value="1"/>
</dbReference>